<feature type="chain" id="PRO_5039566655" evidence="7">
    <location>
        <begin position="24"/>
        <end position="458"/>
    </location>
</feature>
<dbReference type="AlphaFoldDB" id="A0A3E3IJ80"/>
<organism evidence="8 9">
    <name type="scientific">Eisenbergiella massiliensis</name>
    <dbReference type="NCBI Taxonomy" id="1720294"/>
    <lineage>
        <taxon>Bacteria</taxon>
        <taxon>Bacillati</taxon>
        <taxon>Bacillota</taxon>
        <taxon>Clostridia</taxon>
        <taxon>Lachnospirales</taxon>
        <taxon>Lachnospiraceae</taxon>
        <taxon>Eisenbergiella</taxon>
    </lineage>
</organism>
<evidence type="ECO:0000256" key="5">
    <source>
        <dbReference type="ARBA" id="ARBA00023288"/>
    </source>
</evidence>
<evidence type="ECO:0000256" key="1">
    <source>
        <dbReference type="ARBA" id="ARBA00022475"/>
    </source>
</evidence>
<dbReference type="RefSeq" id="WP_025487886.1">
    <property type="nucleotide sequence ID" value="NZ_QVLU01000025.1"/>
</dbReference>
<keyword evidence="4" id="KW-0564">Palmitate</keyword>
<dbReference type="PANTHER" id="PTHR43649">
    <property type="entry name" value="ARABINOSE-BINDING PROTEIN-RELATED"/>
    <property type="match status" value="1"/>
</dbReference>
<feature type="compositionally biased region" description="Basic and acidic residues" evidence="6">
    <location>
        <begin position="43"/>
        <end position="60"/>
    </location>
</feature>
<dbReference type="PANTHER" id="PTHR43649:SF33">
    <property type="entry name" value="POLYGALACTURONAN_RHAMNOGALACTURONAN-BINDING PROTEIN YTCQ"/>
    <property type="match status" value="1"/>
</dbReference>
<dbReference type="EMBL" id="QVLU01000025">
    <property type="protein sequence ID" value="RGE67149.1"/>
    <property type="molecule type" value="Genomic_DNA"/>
</dbReference>
<feature type="region of interest" description="Disordered" evidence="6">
    <location>
        <begin position="28"/>
        <end position="65"/>
    </location>
</feature>
<evidence type="ECO:0000256" key="2">
    <source>
        <dbReference type="ARBA" id="ARBA00022729"/>
    </source>
</evidence>
<dbReference type="Gene3D" id="3.40.190.10">
    <property type="entry name" value="Periplasmic binding protein-like II"/>
    <property type="match status" value="2"/>
</dbReference>
<keyword evidence="3" id="KW-0472">Membrane</keyword>
<keyword evidence="5" id="KW-0449">Lipoprotein</keyword>
<comment type="caution">
    <text evidence="8">The sequence shown here is derived from an EMBL/GenBank/DDBJ whole genome shotgun (WGS) entry which is preliminary data.</text>
</comment>
<dbReference type="PROSITE" id="PS51257">
    <property type="entry name" value="PROKAR_LIPOPROTEIN"/>
    <property type="match status" value="1"/>
</dbReference>
<dbReference type="SUPFAM" id="SSF53850">
    <property type="entry name" value="Periplasmic binding protein-like II"/>
    <property type="match status" value="1"/>
</dbReference>
<evidence type="ECO:0000256" key="6">
    <source>
        <dbReference type="SAM" id="MobiDB-lite"/>
    </source>
</evidence>
<dbReference type="OrthoDB" id="9798191at2"/>
<reference evidence="8 9" key="1">
    <citation type="submission" date="2018-08" db="EMBL/GenBank/DDBJ databases">
        <title>A genome reference for cultivated species of the human gut microbiota.</title>
        <authorList>
            <person name="Zou Y."/>
            <person name="Xue W."/>
            <person name="Luo G."/>
        </authorList>
    </citation>
    <scope>NUCLEOTIDE SEQUENCE [LARGE SCALE GENOMIC DNA]</scope>
    <source>
        <strain evidence="8 9">AF26-4BH</strain>
    </source>
</reference>
<protein>
    <submittedName>
        <fullName evidence="8">Extracellular solute-binding protein</fullName>
    </submittedName>
</protein>
<feature type="compositionally biased region" description="Low complexity" evidence="6">
    <location>
        <begin position="28"/>
        <end position="42"/>
    </location>
</feature>
<dbReference type="Proteomes" id="UP000261166">
    <property type="component" value="Unassembled WGS sequence"/>
</dbReference>
<name>A0A3E3IJ80_9FIRM</name>
<evidence type="ECO:0000256" key="4">
    <source>
        <dbReference type="ARBA" id="ARBA00023139"/>
    </source>
</evidence>
<accession>A0A3E3IJ80</accession>
<evidence type="ECO:0000313" key="9">
    <source>
        <dbReference type="Proteomes" id="UP000261166"/>
    </source>
</evidence>
<gene>
    <name evidence="8" type="ORF">DWY69_22605</name>
</gene>
<feature type="signal peptide" evidence="7">
    <location>
        <begin position="1"/>
        <end position="23"/>
    </location>
</feature>
<evidence type="ECO:0000256" key="7">
    <source>
        <dbReference type="SAM" id="SignalP"/>
    </source>
</evidence>
<evidence type="ECO:0000256" key="3">
    <source>
        <dbReference type="ARBA" id="ARBA00023136"/>
    </source>
</evidence>
<keyword evidence="2 7" id="KW-0732">Signal</keyword>
<dbReference type="Pfam" id="PF01547">
    <property type="entry name" value="SBP_bac_1"/>
    <property type="match status" value="1"/>
</dbReference>
<proteinExistence type="predicted"/>
<dbReference type="InterPro" id="IPR006059">
    <property type="entry name" value="SBP"/>
</dbReference>
<sequence>MKRHGKKLMALLCTAAMAASLLAGCSSSEDSQSASQAPAAQEPESKMEAVSEAAGEKEETANTASDVVLEVETLWTNDMLNGLQEIMNDFTEETGIGIELISPGDDYENVMKTRMASGDLPDIWETHGWSTTRYSEYLAPLNDEAWLSKVKDSIRKTVTDAQGNVYVVPLSIDPASICYNKDIFEEAGVDATTIRTWDDFEAACDKILAVGKVPIYVGGKSINNIANLFEVMAPGFLTNEDVADNQGAALLDGSFDWETYWTPMAQKLDDWLQKGYFNKDILTASDDSSIQALANGDGAIVISGNHTITMALTYNPDAKLGIMAIPSPNENGKVYVSSGEGTCYGMWKDTEHPEECKKLLEYLARDEVSVQIATINGKIPSMEGVTNDDTYVTKEFNIMMNAFGDDLIYVNYFDRAYLPSGMWNDMGVSGNEIFMNPGQGIEKCVETIKTAYDEKISQ</sequence>
<evidence type="ECO:0000313" key="8">
    <source>
        <dbReference type="EMBL" id="RGE67149.1"/>
    </source>
</evidence>
<dbReference type="InterPro" id="IPR050490">
    <property type="entry name" value="Bact_solute-bd_prot1"/>
</dbReference>
<keyword evidence="1" id="KW-1003">Cell membrane</keyword>